<keyword evidence="2" id="KW-1185">Reference proteome</keyword>
<reference evidence="1 2" key="1">
    <citation type="submission" date="2018-10" db="EMBL/GenBank/DDBJ databases">
        <title>A high-quality apple genome assembly.</title>
        <authorList>
            <person name="Hu J."/>
        </authorList>
    </citation>
    <scope>NUCLEOTIDE SEQUENCE [LARGE SCALE GENOMIC DNA]</scope>
    <source>
        <strain evidence="2">cv. HFTH1</strain>
        <tissue evidence="1">Young leaf</tissue>
    </source>
</reference>
<evidence type="ECO:0000313" key="1">
    <source>
        <dbReference type="EMBL" id="RXH78523.1"/>
    </source>
</evidence>
<sequence>MYTHYASFDIFRYLLQHPEYLDTRVNMSQFSFVTLKPLVENYVRKHPENYSKKRPAYLTDSADTPRLLAPGDEVNPVAWAGQANGPDL</sequence>
<dbReference type="Proteomes" id="UP000290289">
    <property type="component" value="Chromosome 13"/>
</dbReference>
<organism evidence="1 2">
    <name type="scientific">Malus domestica</name>
    <name type="common">Apple</name>
    <name type="synonym">Pyrus malus</name>
    <dbReference type="NCBI Taxonomy" id="3750"/>
    <lineage>
        <taxon>Eukaryota</taxon>
        <taxon>Viridiplantae</taxon>
        <taxon>Streptophyta</taxon>
        <taxon>Embryophyta</taxon>
        <taxon>Tracheophyta</taxon>
        <taxon>Spermatophyta</taxon>
        <taxon>Magnoliopsida</taxon>
        <taxon>eudicotyledons</taxon>
        <taxon>Gunneridae</taxon>
        <taxon>Pentapetalae</taxon>
        <taxon>rosids</taxon>
        <taxon>fabids</taxon>
        <taxon>Rosales</taxon>
        <taxon>Rosaceae</taxon>
        <taxon>Amygdaloideae</taxon>
        <taxon>Maleae</taxon>
        <taxon>Malus</taxon>
    </lineage>
</organism>
<dbReference type="STRING" id="3750.A0A498IBN6"/>
<accession>A0A498IBN6</accession>
<dbReference type="EMBL" id="RDQH01000339">
    <property type="protein sequence ID" value="RXH78523.1"/>
    <property type="molecule type" value="Genomic_DNA"/>
</dbReference>
<name>A0A498IBN6_MALDO</name>
<protein>
    <submittedName>
        <fullName evidence="1">Uncharacterized protein</fullName>
    </submittedName>
</protein>
<evidence type="ECO:0000313" key="2">
    <source>
        <dbReference type="Proteomes" id="UP000290289"/>
    </source>
</evidence>
<gene>
    <name evidence="1" type="ORF">DVH24_002041</name>
</gene>
<proteinExistence type="predicted"/>
<comment type="caution">
    <text evidence="1">The sequence shown here is derived from an EMBL/GenBank/DDBJ whole genome shotgun (WGS) entry which is preliminary data.</text>
</comment>
<dbReference type="AlphaFoldDB" id="A0A498IBN6"/>